<keyword evidence="1" id="KW-0175">Coiled coil</keyword>
<accession>A0AAU6WLU4</accession>
<dbReference type="RefSeq" id="WP_294220660.1">
    <property type="nucleotide sequence ID" value="NZ_CP154834.1"/>
</dbReference>
<gene>
    <name evidence="2" type="ORF">AAFP95_18740</name>
</gene>
<dbReference type="EMBL" id="CP154834">
    <property type="protein sequence ID" value="XAO73731.1"/>
    <property type="molecule type" value="Genomic_DNA"/>
</dbReference>
<evidence type="ECO:0000256" key="1">
    <source>
        <dbReference type="SAM" id="Coils"/>
    </source>
</evidence>
<feature type="coiled-coil region" evidence="1">
    <location>
        <begin position="37"/>
        <end position="64"/>
    </location>
</feature>
<dbReference type="Proteomes" id="UP001463665">
    <property type="component" value="Chromosome"/>
</dbReference>
<evidence type="ECO:0000313" key="3">
    <source>
        <dbReference type="Proteomes" id="UP001463665"/>
    </source>
</evidence>
<reference evidence="2 3" key="1">
    <citation type="submission" date="2024-04" db="EMBL/GenBank/DDBJ databases">
        <title>Genome sequencing and assembly of rice foliar adapted Chryseobacterium endophyticum OsEnb-ALM-A6.</title>
        <authorList>
            <person name="Kumar S."/>
            <person name="Javed M."/>
            <person name="Chouhan V."/>
            <person name="Charishma K."/>
            <person name="Patel A."/>
            <person name="Kumar M."/>
            <person name="Sahu K.P."/>
            <person name="Kumar A."/>
        </authorList>
    </citation>
    <scope>NUCLEOTIDE SEQUENCE [LARGE SCALE GENOMIC DNA]</scope>
    <source>
        <strain evidence="2 3">OsEnb-ALM-A6</strain>
    </source>
</reference>
<evidence type="ECO:0008006" key="4">
    <source>
        <dbReference type="Google" id="ProtNLM"/>
    </source>
</evidence>
<dbReference type="AlphaFoldDB" id="A0AAU6WLU4"/>
<evidence type="ECO:0000313" key="2">
    <source>
        <dbReference type="EMBL" id="XAO73731.1"/>
    </source>
</evidence>
<dbReference type="Gene3D" id="3.90.1340.10">
    <property type="entry name" value="Phage tail collar domain"/>
    <property type="match status" value="1"/>
</dbReference>
<dbReference type="SUPFAM" id="SSF88874">
    <property type="entry name" value="Receptor-binding domain of short tail fibre protein gp12"/>
    <property type="match status" value="1"/>
</dbReference>
<keyword evidence="3" id="KW-1185">Reference proteome</keyword>
<proteinExistence type="predicted"/>
<dbReference type="InterPro" id="IPR037053">
    <property type="entry name" value="Phage_tail_collar_dom_sf"/>
</dbReference>
<name>A0AAU6WLU4_9FLAO</name>
<protein>
    <recommendedName>
        <fullName evidence="4">Tail fiber protein</fullName>
    </recommendedName>
</protein>
<sequence length="238" mass="27480">MSEKLNINDFKSDRGDISRLESNEGNIKRLESDGGNINILTVELLKLKKQIELLSNELKIVKDGRELIRITAEKTEIKNRLYANNEYVSVPIGTVVAFAGKEIPWGWELCDGSEIDWRNSDAIRIIGRRKPNLINKFIRGTNSDAVREGGSDEMRLTAENLPWHNHAYYETRFNVGTKWGTRGIDNNDALYHSHDYYFVKRLTNNDMDSDDHRPSRLEARSFSIIPSHITLRYIIKLM</sequence>
<organism evidence="2 3">
    <name type="scientific">Chryseobacterium endophyticum</name>
    <dbReference type="NCBI Taxonomy" id="1854762"/>
    <lineage>
        <taxon>Bacteria</taxon>
        <taxon>Pseudomonadati</taxon>
        <taxon>Bacteroidota</taxon>
        <taxon>Flavobacteriia</taxon>
        <taxon>Flavobacteriales</taxon>
        <taxon>Weeksellaceae</taxon>
        <taxon>Chryseobacterium group</taxon>
        <taxon>Chryseobacterium</taxon>
    </lineage>
</organism>